<feature type="signal peptide" evidence="1">
    <location>
        <begin position="1"/>
        <end position="18"/>
    </location>
</feature>
<keyword evidence="3" id="KW-1185">Reference proteome</keyword>
<dbReference type="OrthoDB" id="6413693at2759"/>
<keyword evidence="1" id="KW-0732">Signal</keyword>
<feature type="chain" id="PRO_5043138698" evidence="1">
    <location>
        <begin position="19"/>
        <end position="53"/>
    </location>
</feature>
<gene>
    <name evidence="2" type="ORF">GPUH_LOCUS6871</name>
</gene>
<organism evidence="4">
    <name type="scientific">Gongylonema pulchrum</name>
    <dbReference type="NCBI Taxonomy" id="637853"/>
    <lineage>
        <taxon>Eukaryota</taxon>
        <taxon>Metazoa</taxon>
        <taxon>Ecdysozoa</taxon>
        <taxon>Nematoda</taxon>
        <taxon>Chromadorea</taxon>
        <taxon>Rhabditida</taxon>
        <taxon>Spirurina</taxon>
        <taxon>Spiruromorpha</taxon>
        <taxon>Spiruroidea</taxon>
        <taxon>Gongylonematidae</taxon>
        <taxon>Gongylonema</taxon>
    </lineage>
</organism>
<evidence type="ECO:0000256" key="1">
    <source>
        <dbReference type="SAM" id="SignalP"/>
    </source>
</evidence>
<dbReference type="EMBL" id="UYRT01016850">
    <property type="protein sequence ID" value="VDK56379.1"/>
    <property type="molecule type" value="Genomic_DNA"/>
</dbReference>
<accession>A0A183DDT1</accession>
<dbReference type="AlphaFoldDB" id="A0A183DDT1"/>
<reference evidence="2 3" key="2">
    <citation type="submission" date="2018-11" db="EMBL/GenBank/DDBJ databases">
        <authorList>
            <consortium name="Pathogen Informatics"/>
        </authorList>
    </citation>
    <scope>NUCLEOTIDE SEQUENCE [LARGE SCALE GENOMIC DNA]</scope>
</reference>
<proteinExistence type="predicted"/>
<sequence>MSWSVLCLLVVISNCANSLQKIVEGPTNTNVMFGGTALLKCRVEAQVFFFGDI</sequence>
<name>A0A183DDT1_9BILA</name>
<evidence type="ECO:0000313" key="4">
    <source>
        <dbReference type="WBParaSite" id="GPUH_0000688101-mRNA-1"/>
    </source>
</evidence>
<dbReference type="WBParaSite" id="GPUH_0000688101-mRNA-1">
    <property type="protein sequence ID" value="GPUH_0000688101-mRNA-1"/>
    <property type="gene ID" value="GPUH_0000688101"/>
</dbReference>
<evidence type="ECO:0000313" key="2">
    <source>
        <dbReference type="EMBL" id="VDK56379.1"/>
    </source>
</evidence>
<protein>
    <submittedName>
        <fullName evidence="4">IGv domain-containing protein</fullName>
    </submittedName>
</protein>
<dbReference type="Proteomes" id="UP000271098">
    <property type="component" value="Unassembled WGS sequence"/>
</dbReference>
<evidence type="ECO:0000313" key="3">
    <source>
        <dbReference type="Proteomes" id="UP000271098"/>
    </source>
</evidence>
<reference evidence="4" key="1">
    <citation type="submission" date="2016-06" db="UniProtKB">
        <authorList>
            <consortium name="WormBaseParasite"/>
        </authorList>
    </citation>
    <scope>IDENTIFICATION</scope>
</reference>